<name>A0ACB7SJ75_HYAAI</name>
<dbReference type="EMBL" id="CM023483">
    <property type="protein sequence ID" value="KAH6934763.1"/>
    <property type="molecule type" value="Genomic_DNA"/>
</dbReference>
<proteinExistence type="predicted"/>
<protein>
    <submittedName>
        <fullName evidence="1">Uncharacterized protein</fullName>
    </submittedName>
</protein>
<keyword evidence="2" id="KW-1185">Reference proteome</keyword>
<gene>
    <name evidence="1" type="ORF">HPB50_000694</name>
</gene>
<evidence type="ECO:0000313" key="2">
    <source>
        <dbReference type="Proteomes" id="UP000821845"/>
    </source>
</evidence>
<dbReference type="Proteomes" id="UP000821845">
    <property type="component" value="Chromosome 3"/>
</dbReference>
<organism evidence="1 2">
    <name type="scientific">Hyalomma asiaticum</name>
    <name type="common">Tick</name>
    <dbReference type="NCBI Taxonomy" id="266040"/>
    <lineage>
        <taxon>Eukaryota</taxon>
        <taxon>Metazoa</taxon>
        <taxon>Ecdysozoa</taxon>
        <taxon>Arthropoda</taxon>
        <taxon>Chelicerata</taxon>
        <taxon>Arachnida</taxon>
        <taxon>Acari</taxon>
        <taxon>Parasitiformes</taxon>
        <taxon>Ixodida</taxon>
        <taxon>Ixodoidea</taxon>
        <taxon>Ixodidae</taxon>
        <taxon>Hyalomminae</taxon>
        <taxon>Hyalomma</taxon>
    </lineage>
</organism>
<evidence type="ECO:0000313" key="1">
    <source>
        <dbReference type="EMBL" id="KAH6934763.1"/>
    </source>
</evidence>
<reference evidence="1" key="1">
    <citation type="submission" date="2020-05" db="EMBL/GenBank/DDBJ databases">
        <title>Large-scale comparative analyses of tick genomes elucidate their genetic diversity and vector capacities.</title>
        <authorList>
            <person name="Jia N."/>
            <person name="Wang J."/>
            <person name="Shi W."/>
            <person name="Du L."/>
            <person name="Sun Y."/>
            <person name="Zhan W."/>
            <person name="Jiang J."/>
            <person name="Wang Q."/>
            <person name="Zhang B."/>
            <person name="Ji P."/>
            <person name="Sakyi L.B."/>
            <person name="Cui X."/>
            <person name="Yuan T."/>
            <person name="Jiang B."/>
            <person name="Yang W."/>
            <person name="Lam T.T.-Y."/>
            <person name="Chang Q."/>
            <person name="Ding S."/>
            <person name="Wang X."/>
            <person name="Zhu J."/>
            <person name="Ruan X."/>
            <person name="Zhao L."/>
            <person name="Wei J."/>
            <person name="Que T."/>
            <person name="Du C."/>
            <person name="Cheng J."/>
            <person name="Dai P."/>
            <person name="Han X."/>
            <person name="Huang E."/>
            <person name="Gao Y."/>
            <person name="Liu J."/>
            <person name="Shao H."/>
            <person name="Ye R."/>
            <person name="Li L."/>
            <person name="Wei W."/>
            <person name="Wang X."/>
            <person name="Wang C."/>
            <person name="Yang T."/>
            <person name="Huo Q."/>
            <person name="Li W."/>
            <person name="Guo W."/>
            <person name="Chen H."/>
            <person name="Zhou L."/>
            <person name="Ni X."/>
            <person name="Tian J."/>
            <person name="Zhou Y."/>
            <person name="Sheng Y."/>
            <person name="Liu T."/>
            <person name="Pan Y."/>
            <person name="Xia L."/>
            <person name="Li J."/>
            <person name="Zhao F."/>
            <person name="Cao W."/>
        </authorList>
    </citation>
    <scope>NUCLEOTIDE SEQUENCE</scope>
    <source>
        <strain evidence="1">Hyas-2018</strain>
    </source>
</reference>
<sequence length="123" mass="14067">MCLDFSSVRLYSFIFSCEIRKKQVDRISRICREVLEALTYLHRRGIVHRTLSPCSIRLDDQLQVKLANYGLCHMTENGRTVPFPLGTPKYLAPEVLTQERPSLLGPKADIWSLGFIALEMALV</sequence>
<accession>A0ACB7SJ75</accession>
<comment type="caution">
    <text evidence="1">The sequence shown here is derived from an EMBL/GenBank/DDBJ whole genome shotgun (WGS) entry which is preliminary data.</text>
</comment>